<dbReference type="InterPro" id="IPR013809">
    <property type="entry name" value="ENTH"/>
</dbReference>
<evidence type="ECO:0000256" key="1">
    <source>
        <dbReference type="ARBA" id="ARBA00004132"/>
    </source>
</evidence>
<dbReference type="Pfam" id="PF07651">
    <property type="entry name" value="ANTH"/>
    <property type="match status" value="1"/>
</dbReference>
<name>A0AAV3PY09_LITER</name>
<dbReference type="InterPro" id="IPR014712">
    <property type="entry name" value="ANTH_dom_sf"/>
</dbReference>
<dbReference type="SUPFAM" id="SSF89009">
    <property type="entry name" value="GAT-like domain"/>
    <property type="match status" value="1"/>
</dbReference>
<evidence type="ECO:0000256" key="4">
    <source>
        <dbReference type="ARBA" id="ARBA00022583"/>
    </source>
</evidence>
<dbReference type="InterPro" id="IPR008942">
    <property type="entry name" value="ENTH_VHS"/>
</dbReference>
<dbReference type="GO" id="GO:0032050">
    <property type="term" value="F:clathrin heavy chain binding"/>
    <property type="evidence" value="ECO:0007669"/>
    <property type="project" value="TreeGrafter"/>
</dbReference>
<evidence type="ECO:0000256" key="8">
    <source>
        <dbReference type="ARBA" id="ARBA00023329"/>
    </source>
</evidence>
<keyword evidence="4" id="KW-0254">Endocytosis</keyword>
<dbReference type="FunFam" id="1.20.58.150:FF:000005">
    <property type="entry name" value="putative clathrin assembly protein At2g25430"/>
    <property type="match status" value="1"/>
</dbReference>
<dbReference type="GO" id="GO:0048268">
    <property type="term" value="P:clathrin coat assembly"/>
    <property type="evidence" value="ECO:0007669"/>
    <property type="project" value="InterPro"/>
</dbReference>
<gene>
    <name evidence="10" type="ORF">LIER_13463</name>
</gene>
<evidence type="ECO:0000256" key="3">
    <source>
        <dbReference type="ARBA" id="ARBA00004600"/>
    </source>
</evidence>
<dbReference type="Proteomes" id="UP001454036">
    <property type="component" value="Unassembled WGS sequence"/>
</dbReference>
<dbReference type="SUPFAM" id="SSF48464">
    <property type="entry name" value="ENTH/VHS domain"/>
    <property type="match status" value="1"/>
</dbReference>
<dbReference type="GO" id="GO:0005905">
    <property type="term" value="C:clathrin-coated pit"/>
    <property type="evidence" value="ECO:0007669"/>
    <property type="project" value="UniProtKB-SubCell"/>
</dbReference>
<reference evidence="10 11" key="1">
    <citation type="submission" date="2024-01" db="EMBL/GenBank/DDBJ databases">
        <title>The complete chloroplast genome sequence of Lithospermum erythrorhizon: insights into the phylogenetic relationship among Boraginaceae species and the maternal lineages of purple gromwells.</title>
        <authorList>
            <person name="Okada T."/>
            <person name="Watanabe K."/>
        </authorList>
    </citation>
    <scope>NUCLEOTIDE SEQUENCE [LARGE SCALE GENOMIC DNA]</scope>
</reference>
<keyword evidence="5" id="KW-0333">Golgi apparatus</keyword>
<dbReference type="InterPro" id="IPR011417">
    <property type="entry name" value="ANTH_dom"/>
</dbReference>
<protein>
    <submittedName>
        <fullName evidence="10">Vesicle coat protein</fullName>
    </submittedName>
</protein>
<dbReference type="InterPro" id="IPR048050">
    <property type="entry name" value="ANTH_N_plant"/>
</dbReference>
<dbReference type="GO" id="GO:0072583">
    <property type="term" value="P:clathrin-dependent endocytosis"/>
    <property type="evidence" value="ECO:0007669"/>
    <property type="project" value="InterPro"/>
</dbReference>
<comment type="caution">
    <text evidence="10">The sequence shown here is derived from an EMBL/GenBank/DDBJ whole genome shotgun (WGS) entry which is preliminary data.</text>
</comment>
<keyword evidence="8" id="KW-0968">Cytoplasmic vesicle</keyword>
<keyword evidence="10" id="KW-0167">Capsid protein</keyword>
<sequence>MARTRLRRAIEAVKDQSSIGLAKVNHLTSLLSDLDVAIVRATNHDEYPAEERHILTILNLTCYSTPYVTSCVKTISRRLRKTRNWVVALKSLMLIHRLLHDGDVAFEQEFFFSSRYATCLFDMSDFRDTSCVDSWDYSIFVRTYASYLNDHLGHMVQGRKGKHGHVYTCCNEVREKVKPGAIVVRIMPVKEMAMEQIFPRIHCLMQTLELFLNCRPIGSAKTNTLVVVALYPLIKESFNLYKDITDIIDVMMERFMELDHPESLKVLEILHSISKQLDELDAFYNWSVSRGIARCSDYPEDVKIPSMKLVEMEDYVQKKYTEKDESEAQQDMNSIKAFPPPEGFLEENEVKIHEVGDLINLDDDDDDVAVTEEHPDKLALNLIDGPPATEPSPWEAFDHCVDWETELEQSANHLSSQKEIATGDFYTMMPDYGMHQQGAVNHEAGSAGSLGVPEMLALPAPPAQNAAANTTIFYPYYAAPMAITSPHYVQISEMEMKQRLETEQQLMWQQYARDGMHGQIAYAMIQPQPYMYNQGGYTTTY</sequence>
<dbReference type="GO" id="GO:0030136">
    <property type="term" value="C:clathrin-coated vesicle"/>
    <property type="evidence" value="ECO:0007669"/>
    <property type="project" value="UniProtKB-SubCell"/>
</dbReference>
<dbReference type="SMART" id="SM00273">
    <property type="entry name" value="ENTH"/>
    <property type="match status" value="1"/>
</dbReference>
<comment type="subcellular location">
    <subcellularLocation>
        <location evidence="1">Cytoplasmic vesicle</location>
        <location evidence="1">Clathrin-coated vesicle</location>
    </subcellularLocation>
    <subcellularLocation>
        <location evidence="2">Golgi apparatus</location>
    </subcellularLocation>
    <subcellularLocation>
        <location evidence="3">Membrane</location>
        <location evidence="3">Clathrin-coated pit</location>
    </subcellularLocation>
</comment>
<evidence type="ECO:0000259" key="9">
    <source>
        <dbReference type="PROSITE" id="PS50942"/>
    </source>
</evidence>
<evidence type="ECO:0000256" key="5">
    <source>
        <dbReference type="ARBA" id="ARBA00023034"/>
    </source>
</evidence>
<dbReference type="GO" id="GO:0006900">
    <property type="term" value="P:vesicle budding from membrane"/>
    <property type="evidence" value="ECO:0007669"/>
    <property type="project" value="TreeGrafter"/>
</dbReference>
<organism evidence="10 11">
    <name type="scientific">Lithospermum erythrorhizon</name>
    <name type="common">Purple gromwell</name>
    <name type="synonym">Lithospermum officinale var. erythrorhizon</name>
    <dbReference type="NCBI Taxonomy" id="34254"/>
    <lineage>
        <taxon>Eukaryota</taxon>
        <taxon>Viridiplantae</taxon>
        <taxon>Streptophyta</taxon>
        <taxon>Embryophyta</taxon>
        <taxon>Tracheophyta</taxon>
        <taxon>Spermatophyta</taxon>
        <taxon>Magnoliopsida</taxon>
        <taxon>eudicotyledons</taxon>
        <taxon>Gunneridae</taxon>
        <taxon>Pentapetalae</taxon>
        <taxon>asterids</taxon>
        <taxon>lamiids</taxon>
        <taxon>Boraginales</taxon>
        <taxon>Boraginaceae</taxon>
        <taxon>Boraginoideae</taxon>
        <taxon>Lithospermeae</taxon>
        <taxon>Lithospermum</taxon>
    </lineage>
</organism>
<feature type="domain" description="ENTH" evidence="9">
    <location>
        <begin position="26"/>
        <end position="162"/>
    </location>
</feature>
<dbReference type="Gene3D" id="1.20.58.150">
    <property type="entry name" value="ANTH domain"/>
    <property type="match status" value="1"/>
</dbReference>
<evidence type="ECO:0000256" key="6">
    <source>
        <dbReference type="ARBA" id="ARBA00023136"/>
    </source>
</evidence>
<evidence type="ECO:0000313" key="11">
    <source>
        <dbReference type="Proteomes" id="UP001454036"/>
    </source>
</evidence>
<dbReference type="CDD" id="cd16987">
    <property type="entry name" value="ANTH_N_AP180_plant"/>
    <property type="match status" value="1"/>
</dbReference>
<dbReference type="PANTHER" id="PTHR22951:SF12">
    <property type="entry name" value="OS05G0426100 PROTEIN"/>
    <property type="match status" value="1"/>
</dbReference>
<dbReference type="PANTHER" id="PTHR22951">
    <property type="entry name" value="CLATHRIN ASSEMBLY PROTEIN"/>
    <property type="match status" value="1"/>
</dbReference>
<dbReference type="GO" id="GO:0005794">
    <property type="term" value="C:Golgi apparatus"/>
    <property type="evidence" value="ECO:0007669"/>
    <property type="project" value="UniProtKB-SubCell"/>
</dbReference>
<dbReference type="PROSITE" id="PS50942">
    <property type="entry name" value="ENTH"/>
    <property type="match status" value="1"/>
</dbReference>
<dbReference type="EMBL" id="BAABME010002724">
    <property type="protein sequence ID" value="GAA0155822.1"/>
    <property type="molecule type" value="Genomic_DNA"/>
</dbReference>
<keyword evidence="10" id="KW-0946">Virion</keyword>
<dbReference type="GO" id="GO:0000149">
    <property type="term" value="F:SNARE binding"/>
    <property type="evidence" value="ECO:0007669"/>
    <property type="project" value="TreeGrafter"/>
</dbReference>
<keyword evidence="7" id="KW-0168">Coated pit</keyword>
<keyword evidence="11" id="KW-1185">Reference proteome</keyword>
<dbReference type="GO" id="GO:0005546">
    <property type="term" value="F:phosphatidylinositol-4,5-bisphosphate binding"/>
    <property type="evidence" value="ECO:0007669"/>
    <property type="project" value="TreeGrafter"/>
</dbReference>
<dbReference type="GO" id="GO:0005545">
    <property type="term" value="F:1-phosphatidylinositol binding"/>
    <property type="evidence" value="ECO:0007669"/>
    <property type="project" value="InterPro"/>
</dbReference>
<dbReference type="InterPro" id="IPR045192">
    <property type="entry name" value="AP180-like"/>
</dbReference>
<evidence type="ECO:0000313" key="10">
    <source>
        <dbReference type="EMBL" id="GAA0155822.1"/>
    </source>
</evidence>
<accession>A0AAV3PY09</accession>
<dbReference type="Gene3D" id="1.25.40.90">
    <property type="match status" value="1"/>
</dbReference>
<proteinExistence type="predicted"/>
<evidence type="ECO:0000256" key="7">
    <source>
        <dbReference type="ARBA" id="ARBA00023176"/>
    </source>
</evidence>
<dbReference type="AlphaFoldDB" id="A0AAV3PY09"/>
<keyword evidence="6" id="KW-0472">Membrane</keyword>
<evidence type="ECO:0000256" key="2">
    <source>
        <dbReference type="ARBA" id="ARBA00004555"/>
    </source>
</evidence>